<dbReference type="PANTHER" id="PTHR43581:SF3">
    <property type="entry name" value="AAA+ ATPASE DOMAIN-CONTAINING PROTEIN"/>
    <property type="match status" value="1"/>
</dbReference>
<dbReference type="Pfam" id="PF13175">
    <property type="entry name" value="AAA_15"/>
    <property type="match status" value="1"/>
</dbReference>
<dbReference type="Gene3D" id="3.40.50.300">
    <property type="entry name" value="P-loop containing nucleotide triphosphate hydrolases"/>
    <property type="match status" value="1"/>
</dbReference>
<dbReference type="SUPFAM" id="SSF52540">
    <property type="entry name" value="P-loop containing nucleoside triphosphate hydrolases"/>
    <property type="match status" value="1"/>
</dbReference>
<dbReference type="Proteomes" id="UP000287872">
    <property type="component" value="Unassembled WGS sequence"/>
</dbReference>
<protein>
    <recommendedName>
        <fullName evidence="1">Endonuclease GajA/Old nuclease/RecF-like AAA domain-containing protein</fullName>
    </recommendedName>
</protein>
<accession>A0A401ULC0</accession>
<dbReference type="EMBL" id="BHYK01000009">
    <property type="protein sequence ID" value="GCD10344.1"/>
    <property type="molecule type" value="Genomic_DNA"/>
</dbReference>
<comment type="caution">
    <text evidence="2">The sequence shown here is derived from an EMBL/GenBank/DDBJ whole genome shotgun (WGS) entry which is preliminary data.</text>
</comment>
<dbReference type="AlphaFoldDB" id="A0A401ULC0"/>
<organism evidence="2 3">
    <name type="scientific">Clostridium tagluense</name>
    <dbReference type="NCBI Taxonomy" id="360422"/>
    <lineage>
        <taxon>Bacteria</taxon>
        <taxon>Bacillati</taxon>
        <taxon>Bacillota</taxon>
        <taxon>Clostridia</taxon>
        <taxon>Eubacteriales</taxon>
        <taxon>Clostridiaceae</taxon>
        <taxon>Clostridium</taxon>
    </lineage>
</organism>
<reference evidence="2 3" key="1">
    <citation type="submission" date="2018-11" db="EMBL/GenBank/DDBJ databases">
        <title>Genome sequencing and assembly of Clostridium tagluense strain A121.</title>
        <authorList>
            <person name="Murakami T."/>
            <person name="Segawa T."/>
            <person name="Shcherbakova V.A."/>
            <person name="Mori H."/>
            <person name="Yoshimura Y."/>
        </authorList>
    </citation>
    <scope>NUCLEOTIDE SEQUENCE [LARGE SCALE GENOMIC DNA]</scope>
    <source>
        <strain evidence="2 3">A121</strain>
    </source>
</reference>
<dbReference type="PANTHER" id="PTHR43581">
    <property type="entry name" value="ATP/GTP PHOSPHATASE"/>
    <property type="match status" value="1"/>
</dbReference>
<proteinExistence type="predicted"/>
<gene>
    <name evidence="2" type="ORF">Ctaglu_19670</name>
</gene>
<dbReference type="InterPro" id="IPR041685">
    <property type="entry name" value="AAA_GajA/Old/RecF-like"/>
</dbReference>
<sequence>MQGIQLVYFCLVYSDTGLNNIELAFSNHFEFHVQEFHEKNLECKVLISKKEKTDSLSEEFWGEEKHVSRVDLLVGENGAGKSTIMDCLGGQGSGQWFALYLEIVDGKLNWFFNTDVDYPVNIEILEDWNIENIIKPKEIGDASYACRHIPNVLSRSWVNNYGNPDDFGIIAGNKPAAVYNFVKHELPLLQKYFPAENLAYQFSIPVDLYSMMKFFKNRKVNGYLKTILETATLMISESKDCKLNIRTKEQYGYGEIDEDYIKYRQHSDALLVDCFYQEEFSNERLNLLKMIVYVYWVMHITNVKNIQNLECQYNMNSLLELNSYLKNVLNSITNKSKNMTSSMKIIREYIEFDFIEKLFSFVEEGWLKIRIGSTGSIGFKIFLNEKVDKEIDMKILNLINFTNQIKTRYNDDNIKSLKLQWVGFGNMSSGELAFIDLFSSISGIFSLNIISDEEENYEFEKYNKASNYLFLLDEPDAGFHPEWSRRLIYYVTTFINSLLSETNNKCQFIITTHSPFMVSDMPSDYVTCIKLELDENGTYNRTIKKPKHSFAANIYELLNDGFFMDAPVGEFACSMSK</sequence>
<evidence type="ECO:0000313" key="3">
    <source>
        <dbReference type="Proteomes" id="UP000287872"/>
    </source>
</evidence>
<keyword evidence="3" id="KW-1185">Reference proteome</keyword>
<evidence type="ECO:0000259" key="1">
    <source>
        <dbReference type="Pfam" id="PF13175"/>
    </source>
</evidence>
<dbReference type="RefSeq" id="WP_125000800.1">
    <property type="nucleotide sequence ID" value="NZ_BHYK01000009.1"/>
</dbReference>
<dbReference type="InterPro" id="IPR051396">
    <property type="entry name" value="Bact_Antivir_Def_Nuclease"/>
</dbReference>
<dbReference type="OrthoDB" id="1803022at2"/>
<dbReference type="InterPro" id="IPR027417">
    <property type="entry name" value="P-loop_NTPase"/>
</dbReference>
<evidence type="ECO:0000313" key="2">
    <source>
        <dbReference type="EMBL" id="GCD10344.1"/>
    </source>
</evidence>
<name>A0A401ULC0_9CLOT</name>
<feature type="domain" description="Endonuclease GajA/Old nuclease/RecF-like AAA" evidence="1">
    <location>
        <begin position="70"/>
        <end position="518"/>
    </location>
</feature>